<evidence type="ECO:0000259" key="2">
    <source>
        <dbReference type="Pfam" id="PF13338"/>
    </source>
</evidence>
<gene>
    <name evidence="3" type="ORF">DZF96_00305</name>
</gene>
<proteinExistence type="predicted"/>
<evidence type="ECO:0000313" key="3">
    <source>
        <dbReference type="EMBL" id="RII99126.1"/>
    </source>
</evidence>
<dbReference type="Proteomes" id="UP000266298">
    <property type="component" value="Unassembled WGS sequence"/>
</dbReference>
<feature type="domain" description="AbiEi antitoxin N-terminal" evidence="2">
    <location>
        <begin position="9"/>
        <end position="54"/>
    </location>
</feature>
<dbReference type="InterPro" id="IPR018547">
    <property type="entry name" value="AbiEi_C"/>
</dbReference>
<dbReference type="Pfam" id="PF13338">
    <property type="entry name" value="AbiEi_4"/>
    <property type="match status" value="1"/>
</dbReference>
<name>A0A399P2Y1_9MICO</name>
<reference evidence="3 4" key="1">
    <citation type="submission" date="2018-08" db="EMBL/GenBank/DDBJ databases">
        <title>Genome Sequence of Clavibacter michiganensis Subspecies type strains, and the Atypical Peach-Colored Strains Isolated from Tomato.</title>
        <authorList>
            <person name="Osdaghi E."/>
            <person name="Portier P."/>
            <person name="Briand M."/>
            <person name="Jacques M.-A."/>
        </authorList>
    </citation>
    <scope>NUCLEOTIDE SEQUENCE [LARGE SCALE GENOMIC DNA]</scope>
    <source>
        <strain evidence="3 4">CFBP 7493</strain>
    </source>
</reference>
<accession>A0A399P2Y1</accession>
<dbReference type="Pfam" id="PF09407">
    <property type="entry name" value="AbiEi_1"/>
    <property type="match status" value="1"/>
</dbReference>
<protein>
    <submittedName>
        <fullName evidence="3">Transcriptional regulator</fullName>
    </submittedName>
</protein>
<sequence length="349" mass="37433">MKSLDALPRLAQLTASQWGMVTTAQAESAGVSRMQLSRLTQRGLLERLVHGVYRDAGSTPGEWDDIRAAWISAEPKRTAEERLRAATPDVVVSGSTAAHLHGYGDLQPEPYELITSKRRQSQRTDVRYRQRSVPPRDVTVVSGLPTTTIERTIADLVRDHHDLSLVADVLAGAVRADAVDTDRLVELLDADAGRTGEPPHDGAALVQKLLELGGVDAASQLERVLRQDTAVLADLGQRIGEGILASLAEHRAEMTGLLPDIAGSLGDAMGHSLLAAAVRESVLTSLLPSTSYITDGLLEHVRKSMTPVLPASQHVTVSPLGDALVPITSLLGEPKSTKPHKRTKRDSDA</sequence>
<dbReference type="RefSeq" id="WP_081840997.1">
    <property type="nucleotide sequence ID" value="NZ_QWEC01000001.1"/>
</dbReference>
<evidence type="ECO:0000259" key="1">
    <source>
        <dbReference type="Pfam" id="PF09407"/>
    </source>
</evidence>
<evidence type="ECO:0000313" key="4">
    <source>
        <dbReference type="Proteomes" id="UP000266298"/>
    </source>
</evidence>
<dbReference type="InterPro" id="IPR025159">
    <property type="entry name" value="AbiEi_N"/>
</dbReference>
<comment type="caution">
    <text evidence="3">The sequence shown here is derived from an EMBL/GenBank/DDBJ whole genome shotgun (WGS) entry which is preliminary data.</text>
</comment>
<feature type="domain" description="AbiEi antitoxin C-terminal" evidence="1">
    <location>
        <begin position="91"/>
        <end position="191"/>
    </location>
</feature>
<dbReference type="EMBL" id="QWEC01000001">
    <property type="protein sequence ID" value="RII99126.1"/>
    <property type="molecule type" value="Genomic_DNA"/>
</dbReference>
<dbReference type="AlphaFoldDB" id="A0A399P2Y1"/>
<organism evidence="3 4">
    <name type="scientific">Clavibacter michiganensis</name>
    <dbReference type="NCBI Taxonomy" id="28447"/>
    <lineage>
        <taxon>Bacteria</taxon>
        <taxon>Bacillati</taxon>
        <taxon>Actinomycetota</taxon>
        <taxon>Actinomycetes</taxon>
        <taxon>Micrococcales</taxon>
        <taxon>Microbacteriaceae</taxon>
        <taxon>Clavibacter</taxon>
    </lineage>
</organism>